<keyword evidence="2" id="KW-1185">Reference proteome</keyword>
<dbReference type="EMBL" id="CADEBC010000561">
    <property type="protein sequence ID" value="CAB3253170.1"/>
    <property type="molecule type" value="Genomic_DNA"/>
</dbReference>
<organism evidence="1 2">
    <name type="scientific">Arctia plantaginis</name>
    <name type="common">Wood tiger moth</name>
    <name type="synonym">Phalaena plantaginis</name>
    <dbReference type="NCBI Taxonomy" id="874455"/>
    <lineage>
        <taxon>Eukaryota</taxon>
        <taxon>Metazoa</taxon>
        <taxon>Ecdysozoa</taxon>
        <taxon>Arthropoda</taxon>
        <taxon>Hexapoda</taxon>
        <taxon>Insecta</taxon>
        <taxon>Pterygota</taxon>
        <taxon>Neoptera</taxon>
        <taxon>Endopterygota</taxon>
        <taxon>Lepidoptera</taxon>
        <taxon>Glossata</taxon>
        <taxon>Ditrysia</taxon>
        <taxon>Noctuoidea</taxon>
        <taxon>Erebidae</taxon>
        <taxon>Arctiinae</taxon>
        <taxon>Arctia</taxon>
    </lineage>
</organism>
<evidence type="ECO:0000313" key="2">
    <source>
        <dbReference type="Proteomes" id="UP000494106"/>
    </source>
</evidence>
<sequence length="67" mass="8046">MFIENLFCALYSNRICPSADILKVHLVVSVRAWYHIFNCILINLFQNVQDRNQRFWPHWPSRSPSCH</sequence>
<comment type="caution">
    <text evidence="1">The sequence shown here is derived from an EMBL/GenBank/DDBJ whole genome shotgun (WGS) entry which is preliminary data.</text>
</comment>
<protein>
    <submittedName>
        <fullName evidence="1">Uncharacterized protein</fullName>
    </submittedName>
</protein>
<dbReference type="AlphaFoldDB" id="A0A8S1AWS4"/>
<accession>A0A8S1AWS4</accession>
<dbReference type="Proteomes" id="UP000494106">
    <property type="component" value="Unassembled WGS sequence"/>
</dbReference>
<reference evidence="1 2" key="1">
    <citation type="submission" date="2020-04" db="EMBL/GenBank/DDBJ databases">
        <authorList>
            <person name="Wallbank WR R."/>
            <person name="Pardo Diaz C."/>
            <person name="Kozak K."/>
            <person name="Martin S."/>
            <person name="Jiggins C."/>
            <person name="Moest M."/>
            <person name="Warren A I."/>
            <person name="Byers J.R.P. K."/>
            <person name="Montejo-Kovacevich G."/>
            <person name="Yen C E."/>
        </authorList>
    </citation>
    <scope>NUCLEOTIDE SEQUENCE [LARGE SCALE GENOMIC DNA]</scope>
</reference>
<gene>
    <name evidence="1" type="ORF">APLA_LOCUS13908</name>
</gene>
<evidence type="ECO:0000313" key="1">
    <source>
        <dbReference type="EMBL" id="CAB3253170.1"/>
    </source>
</evidence>
<proteinExistence type="predicted"/>
<name>A0A8S1AWS4_ARCPL</name>